<dbReference type="Pfam" id="PF04016">
    <property type="entry name" value="DUF364"/>
    <property type="match status" value="1"/>
</dbReference>
<evidence type="ECO:0000313" key="4">
    <source>
        <dbReference type="Proteomes" id="UP000245657"/>
    </source>
</evidence>
<feature type="domain" description="Putative heavy-metal chelation" evidence="1">
    <location>
        <begin position="129"/>
        <end position="277"/>
    </location>
</feature>
<comment type="caution">
    <text evidence="3">The sequence shown here is derived from an EMBL/GenBank/DDBJ whole genome shotgun (WGS) entry which is preliminary data.</text>
</comment>
<proteinExistence type="predicted"/>
<keyword evidence="4" id="KW-1185">Reference proteome</keyword>
<dbReference type="OrthoDB" id="147804at2157"/>
<dbReference type="InterPro" id="IPR007161">
    <property type="entry name" value="DUF364"/>
</dbReference>
<dbReference type="EMBL" id="QGMY01000008">
    <property type="protein sequence ID" value="PWR71257.1"/>
    <property type="molecule type" value="Genomic_DNA"/>
</dbReference>
<dbReference type="InterPro" id="IPR025251">
    <property type="entry name" value="DUF4213"/>
</dbReference>
<evidence type="ECO:0000259" key="2">
    <source>
        <dbReference type="Pfam" id="PF13938"/>
    </source>
</evidence>
<dbReference type="Pfam" id="PF13938">
    <property type="entry name" value="DUF4213"/>
    <property type="match status" value="1"/>
</dbReference>
<protein>
    <submittedName>
        <fullName evidence="3">Fis family transcriptional regulator</fullName>
    </submittedName>
</protein>
<reference evidence="3 4" key="1">
    <citation type="submission" date="2018-05" db="EMBL/GenBank/DDBJ databases">
        <title>Draft genome of Methanospirillum lacunae Ki8-1.</title>
        <authorList>
            <person name="Dueholm M.S."/>
            <person name="Nielsen P.H."/>
            <person name="Bakmann L.F."/>
            <person name="Otzen D.E."/>
        </authorList>
    </citation>
    <scope>NUCLEOTIDE SEQUENCE [LARGE SCALE GENOMIC DNA]</scope>
    <source>
        <strain evidence="3 4">Ki8-1</strain>
    </source>
</reference>
<gene>
    <name evidence="3" type="ORF">DK846_10335</name>
</gene>
<name>A0A2V2N4Y1_9EURY</name>
<dbReference type="SUPFAM" id="SSF159713">
    <property type="entry name" value="Dhaf3308-like"/>
    <property type="match status" value="1"/>
</dbReference>
<evidence type="ECO:0000313" key="3">
    <source>
        <dbReference type="EMBL" id="PWR71257.1"/>
    </source>
</evidence>
<dbReference type="GeneID" id="97547122"/>
<evidence type="ECO:0000259" key="1">
    <source>
        <dbReference type="Pfam" id="PF04016"/>
    </source>
</evidence>
<organism evidence="3 4">
    <name type="scientific">Methanospirillum lacunae</name>
    <dbReference type="NCBI Taxonomy" id="668570"/>
    <lineage>
        <taxon>Archaea</taxon>
        <taxon>Methanobacteriati</taxon>
        <taxon>Methanobacteriota</taxon>
        <taxon>Stenosarchaea group</taxon>
        <taxon>Methanomicrobia</taxon>
        <taxon>Methanomicrobiales</taxon>
        <taxon>Methanospirillaceae</taxon>
        <taxon>Methanospirillum</taxon>
    </lineage>
</organism>
<dbReference type="Gene3D" id="3.40.50.11590">
    <property type="match status" value="1"/>
</dbReference>
<sequence length="282" mass="30424">MTKAPKPDQILNDTIALLRDRLPEPLESITIESVVVGVFFTGVKLSNGYGGICFTPVDLIPESVCCTIAASAMPYCGNMQGVSLDKVLDHISSPAPLVRAVLISIVNALSAWYFDICPKGTYCIEDDTDAFDIVDEIDPKKPVVVVGALWPVIHRLKQRGASYRIFELNRNALRDDELPFFVPPEMQDAALAEAGCVVMTGATMVTGTTEDLLSRIPKGVQVIIGGPTISMIPDLFFEMGVTAIGGDIVTDPDSLLTTIMQGGSGYHFFGKSARKILIRKAC</sequence>
<dbReference type="AlphaFoldDB" id="A0A2V2N4Y1"/>
<accession>A0A2V2N4Y1</accession>
<dbReference type="Proteomes" id="UP000245657">
    <property type="component" value="Unassembled WGS sequence"/>
</dbReference>
<dbReference type="RefSeq" id="WP_109968875.1">
    <property type="nucleotide sequence ID" value="NZ_CP176093.1"/>
</dbReference>
<feature type="domain" description="DUF4213" evidence="2">
    <location>
        <begin position="20"/>
        <end position="110"/>
    </location>
</feature>